<evidence type="ECO:0000256" key="1">
    <source>
        <dbReference type="ARBA" id="ARBA00004651"/>
    </source>
</evidence>
<dbReference type="OrthoDB" id="2376984at2759"/>
<keyword evidence="5 8" id="KW-1133">Transmembrane helix</keyword>
<proteinExistence type="predicted"/>
<dbReference type="PANTHER" id="PTHR21444:SF17">
    <property type="entry name" value="STIMULATED BY RETINOIC ACID GENE 6 PROTEIN-LIKE"/>
    <property type="match status" value="1"/>
</dbReference>
<keyword evidence="2" id="KW-0813">Transport</keyword>
<organism evidence="9 10">
    <name type="scientific">Albula glossodonta</name>
    <name type="common">roundjaw bonefish</name>
    <dbReference type="NCBI Taxonomy" id="121402"/>
    <lineage>
        <taxon>Eukaryota</taxon>
        <taxon>Metazoa</taxon>
        <taxon>Chordata</taxon>
        <taxon>Craniata</taxon>
        <taxon>Vertebrata</taxon>
        <taxon>Euteleostomi</taxon>
        <taxon>Actinopterygii</taxon>
        <taxon>Neopterygii</taxon>
        <taxon>Teleostei</taxon>
        <taxon>Albuliformes</taxon>
        <taxon>Albulidae</taxon>
        <taxon>Albula</taxon>
    </lineage>
</organism>
<evidence type="ECO:0000256" key="8">
    <source>
        <dbReference type="SAM" id="Phobius"/>
    </source>
</evidence>
<dbReference type="EMBL" id="JAFBMS010000191">
    <property type="protein sequence ID" value="KAG9333570.1"/>
    <property type="molecule type" value="Genomic_DNA"/>
</dbReference>
<evidence type="ECO:0000256" key="3">
    <source>
        <dbReference type="ARBA" id="ARBA00022475"/>
    </source>
</evidence>
<protein>
    <submittedName>
        <fullName evidence="9">Uncharacterized protein</fullName>
    </submittedName>
</protein>
<evidence type="ECO:0000313" key="10">
    <source>
        <dbReference type="Proteomes" id="UP000824540"/>
    </source>
</evidence>
<dbReference type="InterPro" id="IPR026612">
    <property type="entry name" value="STRA6-like"/>
</dbReference>
<evidence type="ECO:0000256" key="4">
    <source>
        <dbReference type="ARBA" id="ARBA00022692"/>
    </source>
</evidence>
<gene>
    <name evidence="9" type="ORF">JZ751_011307</name>
</gene>
<keyword evidence="4 8" id="KW-0812">Transmembrane</keyword>
<keyword evidence="6 8" id="KW-0472">Membrane</keyword>
<reference evidence="9" key="1">
    <citation type="thesis" date="2021" institute="BYU ScholarsArchive" country="Provo, UT, USA">
        <title>Applications of and Algorithms for Genome Assembly and Genomic Analyses with an Emphasis on Marine Teleosts.</title>
        <authorList>
            <person name="Pickett B.D."/>
        </authorList>
    </citation>
    <scope>NUCLEOTIDE SEQUENCE</scope>
    <source>
        <strain evidence="9">HI-2016</strain>
    </source>
</reference>
<comment type="caution">
    <text evidence="9">The sequence shown here is derived from an EMBL/GenBank/DDBJ whole genome shotgun (WGS) entry which is preliminary data.</text>
</comment>
<keyword evidence="3" id="KW-1003">Cell membrane</keyword>
<keyword evidence="10" id="KW-1185">Reference proteome</keyword>
<dbReference type="GO" id="GO:0071939">
    <property type="term" value="P:vitamin A import into cell"/>
    <property type="evidence" value="ECO:0007669"/>
    <property type="project" value="TreeGrafter"/>
</dbReference>
<dbReference type="GO" id="GO:0005886">
    <property type="term" value="C:plasma membrane"/>
    <property type="evidence" value="ECO:0007669"/>
    <property type="project" value="UniProtKB-SubCell"/>
</dbReference>
<dbReference type="AlphaFoldDB" id="A0A8T2N2A1"/>
<feature type="transmembrane region" description="Helical" evidence="8">
    <location>
        <begin position="78"/>
        <end position="98"/>
    </location>
</feature>
<feature type="transmembrane region" description="Helical" evidence="8">
    <location>
        <begin position="118"/>
        <end position="136"/>
    </location>
</feature>
<keyword evidence="7" id="KW-0675">Receptor</keyword>
<sequence>MNVAFPVFHPDTWLATTIFASLTSISYTFHVLACYRKHLRRLWAGQKGFLPEKLCNPSSALSVSSITRYSGWQIAYTMWGYLIIHCVQFLFGMGIAYSLVLPIQKGQGLDVLSSLGKMLLLTVLVIGLVVVQVVLVHRGYEALDSGYSTWVGMIFADHYHGNPVMISPVTDSRGRRRWMLLYTLLRNPRLILLRKVRTPSHRASLDIPGLGYLPVLRGNLAGGADAATEAVADRNAVVM</sequence>
<evidence type="ECO:0000313" key="9">
    <source>
        <dbReference type="EMBL" id="KAG9333570.1"/>
    </source>
</evidence>
<dbReference type="GO" id="GO:0034632">
    <property type="term" value="F:retinol transmembrane transporter activity"/>
    <property type="evidence" value="ECO:0007669"/>
    <property type="project" value="InterPro"/>
</dbReference>
<comment type="subcellular location">
    <subcellularLocation>
        <location evidence="1">Cell membrane</location>
        <topology evidence="1">Multi-pass membrane protein</topology>
    </subcellularLocation>
</comment>
<accession>A0A8T2N2A1</accession>
<evidence type="ECO:0000256" key="2">
    <source>
        <dbReference type="ARBA" id="ARBA00022448"/>
    </source>
</evidence>
<name>A0A8T2N2A1_9TELE</name>
<evidence type="ECO:0000256" key="6">
    <source>
        <dbReference type="ARBA" id="ARBA00023136"/>
    </source>
</evidence>
<feature type="transmembrane region" description="Helical" evidence="8">
    <location>
        <begin position="12"/>
        <end position="35"/>
    </location>
</feature>
<dbReference type="Pfam" id="PF14752">
    <property type="entry name" value="RBP_receptor"/>
    <property type="match status" value="1"/>
</dbReference>
<evidence type="ECO:0000256" key="5">
    <source>
        <dbReference type="ARBA" id="ARBA00022989"/>
    </source>
</evidence>
<dbReference type="Proteomes" id="UP000824540">
    <property type="component" value="Unassembled WGS sequence"/>
</dbReference>
<dbReference type="GO" id="GO:0038023">
    <property type="term" value="F:signaling receptor activity"/>
    <property type="evidence" value="ECO:0007669"/>
    <property type="project" value="InterPro"/>
</dbReference>
<evidence type="ECO:0000256" key="7">
    <source>
        <dbReference type="ARBA" id="ARBA00023170"/>
    </source>
</evidence>
<dbReference type="PANTHER" id="PTHR21444">
    <property type="entry name" value="COILED-COIL DOMAIN-CONTAINING PROTEIN 180"/>
    <property type="match status" value="1"/>
</dbReference>